<dbReference type="Proteomes" id="UP000003323">
    <property type="component" value="Unassembled WGS sequence"/>
</dbReference>
<sequence>MRLSTLVLFLCHVFCPPGRLVVNSLELGSRHSLHITGFDGFVPLWSPNPVSATKY</sequence>
<protein>
    <submittedName>
        <fullName evidence="1">Uncharacterized protein</fullName>
    </submittedName>
</protein>
<name>E0Q7Z4_9BIFI</name>
<dbReference type="HOGENOM" id="CLU_213081_0_0_11"/>
<evidence type="ECO:0000313" key="1">
    <source>
        <dbReference type="EMBL" id="EFM40936.1"/>
    </source>
</evidence>
<evidence type="ECO:0000313" key="2">
    <source>
        <dbReference type="Proteomes" id="UP000003323"/>
    </source>
</evidence>
<proteinExistence type="predicted"/>
<accession>E0Q7Z4</accession>
<dbReference type="AlphaFoldDB" id="E0Q7Z4"/>
<comment type="caution">
    <text evidence="1">The sequence shown here is derived from an EMBL/GenBank/DDBJ whole genome shotgun (WGS) entry which is preliminary data.</text>
</comment>
<dbReference type="EMBL" id="AEEQ01000010">
    <property type="protein sequence ID" value="EFM40936.1"/>
    <property type="molecule type" value="Genomic_DNA"/>
</dbReference>
<organism evidence="1 2">
    <name type="scientific">Bifidobacterium dentium ATCC 27679</name>
    <dbReference type="NCBI Taxonomy" id="871562"/>
    <lineage>
        <taxon>Bacteria</taxon>
        <taxon>Bacillati</taxon>
        <taxon>Actinomycetota</taxon>
        <taxon>Actinomycetes</taxon>
        <taxon>Bifidobacteriales</taxon>
        <taxon>Bifidobacteriaceae</taxon>
        <taxon>Bifidobacterium</taxon>
    </lineage>
</organism>
<gene>
    <name evidence="1" type="ORF">HMPREF0168_1252</name>
</gene>
<reference evidence="1 2" key="1">
    <citation type="submission" date="2010-08" db="EMBL/GenBank/DDBJ databases">
        <authorList>
            <person name="Muzny D."/>
            <person name="Qin X."/>
            <person name="Deng J."/>
            <person name="Jiang H."/>
            <person name="Liu Y."/>
            <person name="Qu J."/>
            <person name="Song X.-Z."/>
            <person name="Zhang L."/>
            <person name="Thornton R."/>
            <person name="Coyle M."/>
            <person name="Francisco L."/>
            <person name="Jackson L."/>
            <person name="Javaid M."/>
            <person name="Korchina V."/>
            <person name="Kovar C."/>
            <person name="Mata R."/>
            <person name="Mathew T."/>
            <person name="Ngo R."/>
            <person name="Nguyen L."/>
            <person name="Nguyen N."/>
            <person name="Okwuonu G."/>
            <person name="Ongeri F."/>
            <person name="Pham C."/>
            <person name="Simmons D."/>
            <person name="Wilczek-Boney K."/>
            <person name="Hale W."/>
            <person name="Jakkamsetti A."/>
            <person name="Pham P."/>
            <person name="Ruth R."/>
            <person name="San Lucas F."/>
            <person name="Warren J."/>
            <person name="Zhang J."/>
            <person name="Zhao Z."/>
            <person name="Zhou C."/>
            <person name="Zhu D."/>
            <person name="Lee S."/>
            <person name="Bess C."/>
            <person name="Blankenburg K."/>
            <person name="Forbes L."/>
            <person name="Fu Q."/>
            <person name="Gubbala S."/>
            <person name="Hirani K."/>
            <person name="Jayaseelan J.C."/>
            <person name="Lara F."/>
            <person name="Munidasa M."/>
            <person name="Palculict T."/>
            <person name="Patil S."/>
            <person name="Pu L.-L."/>
            <person name="Saada N."/>
            <person name="Tang L."/>
            <person name="Weissenberger G."/>
            <person name="Zhu Y."/>
            <person name="Hemphill L."/>
            <person name="Shang Y."/>
            <person name="Youmans B."/>
            <person name="Ayvaz T."/>
            <person name="Ross M."/>
            <person name="Santibanez J."/>
            <person name="Aqrawi P."/>
            <person name="Gross S."/>
            <person name="Joshi V."/>
            <person name="Fowler G."/>
            <person name="Nazareth L."/>
            <person name="Reid J."/>
            <person name="Worley K."/>
            <person name="Petrosino J."/>
            <person name="Highlander S."/>
            <person name="Gibbs R."/>
        </authorList>
    </citation>
    <scope>NUCLEOTIDE SEQUENCE [LARGE SCALE GENOMIC DNA]</scope>
    <source>
        <strain evidence="1 2">ATCC 27679</strain>
    </source>
</reference>